<evidence type="ECO:0000313" key="1">
    <source>
        <dbReference type="EMBL" id="ROP21255.1"/>
    </source>
</evidence>
<dbReference type="Proteomes" id="UP000271683">
    <property type="component" value="Unassembled WGS sequence"/>
</dbReference>
<reference evidence="1 2" key="1">
    <citation type="submission" date="2018-11" db="EMBL/GenBank/DDBJ databases">
        <title>Sequencing the genomes of 1000 actinobacteria strains.</title>
        <authorList>
            <person name="Klenk H.-P."/>
        </authorList>
    </citation>
    <scope>NUCLEOTIDE SEQUENCE [LARGE SCALE GENOMIC DNA]</scope>
    <source>
        <strain evidence="1 2">DSM 43634</strain>
    </source>
</reference>
<evidence type="ECO:0000313" key="2">
    <source>
        <dbReference type="Proteomes" id="UP000271683"/>
    </source>
</evidence>
<dbReference type="EMBL" id="RJKL01000002">
    <property type="protein sequence ID" value="ROP21255.1"/>
    <property type="molecule type" value="Genomic_DNA"/>
</dbReference>
<dbReference type="RefSeq" id="WP_211277741.1">
    <property type="nucleotide sequence ID" value="NZ_RJKL01000002.1"/>
</dbReference>
<protein>
    <submittedName>
        <fullName evidence="1">Uncharacterized protein</fullName>
    </submittedName>
</protein>
<gene>
    <name evidence="1" type="ORF">EDD30_7651</name>
</gene>
<sequence length="85" mass="9002">MTTTFCPAPSVDMLSVDTFRLEIVTGPDPDSAAMLAFFTADGIAAAIGQARRLLAAAEGPDDRFGELYVRDGELATWLTTLHLGA</sequence>
<accession>A0A3N1FTD4</accession>
<name>A0A3N1FTD4_9ACTN</name>
<comment type="caution">
    <text evidence="1">The sequence shown here is derived from an EMBL/GenBank/DDBJ whole genome shotgun (WGS) entry which is preliminary data.</text>
</comment>
<proteinExistence type="predicted"/>
<organism evidence="1 2">
    <name type="scientific">Couchioplanes caeruleus</name>
    <dbReference type="NCBI Taxonomy" id="56438"/>
    <lineage>
        <taxon>Bacteria</taxon>
        <taxon>Bacillati</taxon>
        <taxon>Actinomycetota</taxon>
        <taxon>Actinomycetes</taxon>
        <taxon>Micromonosporales</taxon>
        <taxon>Micromonosporaceae</taxon>
        <taxon>Couchioplanes</taxon>
    </lineage>
</organism>
<dbReference type="AlphaFoldDB" id="A0A3N1FTD4"/>